<evidence type="ECO:0000256" key="2">
    <source>
        <dbReference type="ARBA" id="ARBA00022490"/>
    </source>
</evidence>
<dbReference type="PROSITE" id="PS50084">
    <property type="entry name" value="KH_TYPE_1"/>
    <property type="match status" value="1"/>
</dbReference>
<dbReference type="NCBIfam" id="NF003181">
    <property type="entry name" value="PRK04163.1-1"/>
    <property type="match status" value="1"/>
</dbReference>
<dbReference type="PROSITE" id="PS50126">
    <property type="entry name" value="S1"/>
    <property type="match status" value="1"/>
</dbReference>
<dbReference type="SMART" id="SM00322">
    <property type="entry name" value="KH"/>
    <property type="match status" value="1"/>
</dbReference>
<dbReference type="Pfam" id="PF22625">
    <property type="entry name" value="ECR1_N_2"/>
    <property type="match status" value="1"/>
</dbReference>
<dbReference type="GO" id="GO:0008143">
    <property type="term" value="F:poly(A) binding"/>
    <property type="evidence" value="ECO:0007669"/>
    <property type="project" value="InterPro"/>
</dbReference>
<reference evidence="8" key="1">
    <citation type="submission" date="2015-10" db="EMBL/GenBank/DDBJ databases">
        <authorList>
            <person name="Lehtovirta-Morley L.E."/>
            <person name="Vieille C."/>
        </authorList>
    </citation>
    <scope>NUCLEOTIDE SEQUENCE [LARGE SCALE GENOMIC DNA]</scope>
</reference>
<dbReference type="Gene3D" id="2.40.50.140">
    <property type="entry name" value="Nucleic acid-binding proteins"/>
    <property type="match status" value="1"/>
</dbReference>
<dbReference type="SUPFAM" id="SSF50249">
    <property type="entry name" value="Nucleic acid-binding proteins"/>
    <property type="match status" value="1"/>
</dbReference>
<evidence type="ECO:0000256" key="4">
    <source>
        <dbReference type="ARBA" id="ARBA00022884"/>
    </source>
</evidence>
<dbReference type="AlphaFoldDB" id="A0A128A1D6"/>
<dbReference type="Gene3D" id="3.30.1370.10">
    <property type="entry name" value="K Homology domain, type 1"/>
    <property type="match status" value="1"/>
</dbReference>
<keyword evidence="3 5" id="KW-0271">Exosome</keyword>
<dbReference type="GO" id="GO:0005737">
    <property type="term" value="C:cytoplasm"/>
    <property type="evidence" value="ECO:0007669"/>
    <property type="project" value="UniProtKB-SubCell"/>
</dbReference>
<dbReference type="InterPro" id="IPR026699">
    <property type="entry name" value="Exosome_RNA_bind1/RRP40/RRP4"/>
</dbReference>
<name>A0A128A1D6_9ARCH</name>
<evidence type="ECO:0000256" key="1">
    <source>
        <dbReference type="ARBA" id="ARBA00009155"/>
    </source>
</evidence>
<dbReference type="FunFam" id="2.40.50.140:FF:000127">
    <property type="entry name" value="Exosome complex component RRP40"/>
    <property type="match status" value="1"/>
</dbReference>
<dbReference type="GO" id="GO:0034475">
    <property type="term" value="P:U4 snRNA 3'-end processing"/>
    <property type="evidence" value="ECO:0007669"/>
    <property type="project" value="TreeGrafter"/>
</dbReference>
<dbReference type="InterPro" id="IPR036612">
    <property type="entry name" value="KH_dom_type_1_sf"/>
</dbReference>
<evidence type="ECO:0000259" key="6">
    <source>
        <dbReference type="PROSITE" id="PS50126"/>
    </source>
</evidence>
<gene>
    <name evidence="7" type="primary">rrp</name>
    <name evidence="5" type="synonym">rrp4</name>
    <name evidence="7" type="ORF">NDEV_0386</name>
</gene>
<keyword evidence="8" id="KW-1185">Reference proteome</keyword>
<keyword evidence="4 5" id="KW-0694">RNA-binding</keyword>
<comment type="subcellular location">
    <subcellularLocation>
        <location evidence="5">Cytoplasm</location>
    </subcellularLocation>
</comment>
<protein>
    <recommendedName>
        <fullName evidence="5">Exosome complex component Rrp4</fullName>
    </recommendedName>
</protein>
<dbReference type="InterPro" id="IPR004088">
    <property type="entry name" value="KH_dom_type_1"/>
</dbReference>
<dbReference type="EMBL" id="LN890280">
    <property type="protein sequence ID" value="CUR51151.1"/>
    <property type="molecule type" value="Genomic_DNA"/>
</dbReference>
<evidence type="ECO:0000313" key="7">
    <source>
        <dbReference type="EMBL" id="CUR51151.1"/>
    </source>
</evidence>
<dbReference type="InterPro" id="IPR054371">
    <property type="entry name" value="RRP4_N"/>
</dbReference>
<dbReference type="KEGG" id="ndv:NDEV_0386"/>
<dbReference type="HAMAP" id="MF_00623">
    <property type="entry name" value="Exosome_Rrp4"/>
    <property type="match status" value="1"/>
</dbReference>
<dbReference type="GO" id="GO:0071034">
    <property type="term" value="P:CUT catabolic process"/>
    <property type="evidence" value="ECO:0007669"/>
    <property type="project" value="TreeGrafter"/>
</dbReference>
<evidence type="ECO:0000313" key="8">
    <source>
        <dbReference type="Proteomes" id="UP000196239"/>
    </source>
</evidence>
<dbReference type="GO" id="GO:0000467">
    <property type="term" value="P:exonucleolytic trimming to generate mature 3'-end of 5.8S rRNA from tricistronic rRNA transcript (SSU-rRNA, 5.8S rRNA, LSU-rRNA)"/>
    <property type="evidence" value="ECO:0007669"/>
    <property type="project" value="TreeGrafter"/>
</dbReference>
<evidence type="ECO:0000256" key="3">
    <source>
        <dbReference type="ARBA" id="ARBA00022835"/>
    </source>
</evidence>
<sequence>MMDVKRRYVIPGDVIATGPLRPEQNVFQDGDRMISTCVGISEIFENSVKVIPLTGGYMPKANDLVIGKVIGTSPLSWEFDINSCFVGFLPAQDVFGRDYSPTKDELRQRLDIGDLVAVRIANFDRSRDPLLTVQDRDLGKIDSGELIEISPSKVPRLIGKRGSMIQTIEMATKAIITIGQNGWIVISCEDSEGLLKAVEAVKMIDALAHTPNLTERVKSMLGVVDGENNDTIND</sequence>
<dbReference type="SUPFAM" id="SSF54791">
    <property type="entry name" value="Eukaryotic type KH-domain (KH-domain type I)"/>
    <property type="match status" value="1"/>
</dbReference>
<proteinExistence type="inferred from homology"/>
<dbReference type="PANTHER" id="PTHR21321:SF4">
    <property type="entry name" value="EXOSOME COMPLEX COMPONENT RRP4"/>
    <property type="match status" value="1"/>
</dbReference>
<dbReference type="GO" id="GO:0071051">
    <property type="term" value="P:poly(A)-dependent snoRNA 3'-end processing"/>
    <property type="evidence" value="ECO:0007669"/>
    <property type="project" value="TreeGrafter"/>
</dbReference>
<keyword evidence="2 5" id="KW-0963">Cytoplasm</keyword>
<comment type="similarity">
    <text evidence="1 5">Belongs to the RRP4 family.</text>
</comment>
<feature type="domain" description="S1 motif" evidence="6">
    <location>
        <begin position="62"/>
        <end position="136"/>
    </location>
</feature>
<dbReference type="GO" id="GO:0000178">
    <property type="term" value="C:exosome (RNase complex)"/>
    <property type="evidence" value="ECO:0007669"/>
    <property type="project" value="UniProtKB-KW"/>
</dbReference>
<evidence type="ECO:0000256" key="5">
    <source>
        <dbReference type="HAMAP-Rule" id="MF_00623"/>
    </source>
</evidence>
<dbReference type="CDD" id="cd22524">
    <property type="entry name" value="KH-I_Rrp4_prokar"/>
    <property type="match status" value="1"/>
</dbReference>
<dbReference type="SMART" id="SM00316">
    <property type="entry name" value="S1"/>
    <property type="match status" value="1"/>
</dbReference>
<dbReference type="InterPro" id="IPR012340">
    <property type="entry name" value="NA-bd_OB-fold"/>
</dbReference>
<organism evidence="7 8">
    <name type="scientific">Nitrosotalea devaniterrae</name>
    <dbReference type="NCBI Taxonomy" id="1078905"/>
    <lineage>
        <taxon>Archaea</taxon>
        <taxon>Nitrososphaerota</taxon>
        <taxon>Nitrososphaeria</taxon>
        <taxon>Nitrosotaleales</taxon>
        <taxon>Nitrosotaleaceae</taxon>
        <taxon>Nitrosotalea</taxon>
    </lineage>
</organism>
<dbReference type="CDD" id="cd05789">
    <property type="entry name" value="S1_Rrp4"/>
    <property type="match status" value="1"/>
</dbReference>
<dbReference type="PANTHER" id="PTHR21321">
    <property type="entry name" value="PNAS-3 RELATED"/>
    <property type="match status" value="1"/>
</dbReference>
<accession>A0A128A1D6</accession>
<dbReference type="InterPro" id="IPR023474">
    <property type="entry name" value="Rrp4"/>
</dbReference>
<dbReference type="Pfam" id="PF00013">
    <property type="entry name" value="KH_1"/>
    <property type="match status" value="1"/>
</dbReference>
<dbReference type="SUPFAM" id="SSF110324">
    <property type="entry name" value="Ribosomal L27 protein-like"/>
    <property type="match status" value="1"/>
</dbReference>
<dbReference type="InterPro" id="IPR004087">
    <property type="entry name" value="KH_dom"/>
</dbReference>
<comment type="subunit">
    <text evidence="5">Component of the archaeal exosome complex. Forms a trimer of Rrp4 and/or Csl4 subunits. The trimer associates with an hexameric ring-like arrangement composed of 3 Rrp41-Rrp42 heterodimers.</text>
</comment>
<comment type="function">
    <text evidence="5">Non-catalytic component of the exosome, which is a complex involved in RNA degradation. Increases the RNA binding and the efficiency of RNA degradation. Confers strong poly(A) specificity to the exosome.</text>
</comment>
<dbReference type="Gene3D" id="2.40.50.100">
    <property type="match status" value="1"/>
</dbReference>
<dbReference type="Proteomes" id="UP000196239">
    <property type="component" value="Chromosome 1"/>
</dbReference>
<dbReference type="InterPro" id="IPR003029">
    <property type="entry name" value="S1_domain"/>
</dbReference>
<dbReference type="InterPro" id="IPR048565">
    <property type="entry name" value="S1_RRP4"/>
</dbReference>